<evidence type="ECO:0000313" key="1">
    <source>
        <dbReference type="EMBL" id="VEN49675.1"/>
    </source>
</evidence>
<organism evidence="1 2">
    <name type="scientific">Callosobruchus maculatus</name>
    <name type="common">Southern cowpea weevil</name>
    <name type="synonym">Pulse bruchid</name>
    <dbReference type="NCBI Taxonomy" id="64391"/>
    <lineage>
        <taxon>Eukaryota</taxon>
        <taxon>Metazoa</taxon>
        <taxon>Ecdysozoa</taxon>
        <taxon>Arthropoda</taxon>
        <taxon>Hexapoda</taxon>
        <taxon>Insecta</taxon>
        <taxon>Pterygota</taxon>
        <taxon>Neoptera</taxon>
        <taxon>Endopterygota</taxon>
        <taxon>Coleoptera</taxon>
        <taxon>Polyphaga</taxon>
        <taxon>Cucujiformia</taxon>
        <taxon>Chrysomeloidea</taxon>
        <taxon>Chrysomelidae</taxon>
        <taxon>Bruchinae</taxon>
        <taxon>Bruchini</taxon>
        <taxon>Callosobruchus</taxon>
    </lineage>
</organism>
<reference evidence="1 2" key="1">
    <citation type="submission" date="2019-01" db="EMBL/GenBank/DDBJ databases">
        <authorList>
            <person name="Sayadi A."/>
        </authorList>
    </citation>
    <scope>NUCLEOTIDE SEQUENCE [LARGE SCALE GENOMIC DNA]</scope>
</reference>
<gene>
    <name evidence="1" type="ORF">CALMAC_LOCUS10717</name>
</gene>
<keyword evidence="2" id="KW-1185">Reference proteome</keyword>
<dbReference type="OrthoDB" id="2311693at2759"/>
<proteinExistence type="predicted"/>
<dbReference type="EMBL" id="CAACVG010008413">
    <property type="protein sequence ID" value="VEN49675.1"/>
    <property type="molecule type" value="Genomic_DNA"/>
</dbReference>
<accession>A0A653CP11</accession>
<dbReference type="Proteomes" id="UP000410492">
    <property type="component" value="Unassembled WGS sequence"/>
</dbReference>
<dbReference type="AlphaFoldDB" id="A0A653CP11"/>
<sequence>MGGVFFCPGVRKQTLSPRRSFSISSDHGVGTILIMLGQLPQEHEFRDELVAGERRLGGRHLSGARKVPESTQDGVECVQPLFQRTF</sequence>
<name>A0A653CP11_CALMS</name>
<evidence type="ECO:0000313" key="2">
    <source>
        <dbReference type="Proteomes" id="UP000410492"/>
    </source>
</evidence>
<protein>
    <submittedName>
        <fullName evidence="1">Uncharacterized protein</fullName>
    </submittedName>
</protein>